<evidence type="ECO:0000313" key="7">
    <source>
        <dbReference type="Proteomes" id="UP000184123"/>
    </source>
</evidence>
<dbReference type="AlphaFoldDB" id="A0A1M7A976"/>
<evidence type="ECO:0000256" key="2">
    <source>
        <dbReference type="ARBA" id="ARBA00023125"/>
    </source>
</evidence>
<dbReference type="EMBL" id="FRCA01000001">
    <property type="protein sequence ID" value="SHL39334.1"/>
    <property type="molecule type" value="Genomic_DNA"/>
</dbReference>
<dbReference type="SUPFAM" id="SSF51182">
    <property type="entry name" value="RmlC-like cupins"/>
    <property type="match status" value="1"/>
</dbReference>
<dbReference type="CDD" id="cd02209">
    <property type="entry name" value="cupin_XRE_C"/>
    <property type="match status" value="1"/>
</dbReference>
<dbReference type="Gene3D" id="2.60.120.10">
    <property type="entry name" value="Jelly Rolls"/>
    <property type="match status" value="1"/>
</dbReference>
<dbReference type="CDD" id="cd00093">
    <property type="entry name" value="HTH_XRE"/>
    <property type="match status" value="1"/>
</dbReference>
<evidence type="ECO:0000313" key="6">
    <source>
        <dbReference type="EMBL" id="SHL39334.1"/>
    </source>
</evidence>
<organism evidence="6 7">
    <name type="scientific">Halomonas cupida</name>
    <dbReference type="NCBI Taxonomy" id="44933"/>
    <lineage>
        <taxon>Bacteria</taxon>
        <taxon>Pseudomonadati</taxon>
        <taxon>Pseudomonadota</taxon>
        <taxon>Gammaproteobacteria</taxon>
        <taxon>Oceanospirillales</taxon>
        <taxon>Halomonadaceae</taxon>
        <taxon>Halomonas</taxon>
    </lineage>
</organism>
<evidence type="ECO:0000313" key="8">
    <source>
        <dbReference type="Proteomes" id="UP000321726"/>
    </source>
</evidence>
<dbReference type="Pfam" id="PF01381">
    <property type="entry name" value="HTH_3"/>
    <property type="match status" value="1"/>
</dbReference>
<name>A0A1M7A976_9GAMM</name>
<keyword evidence="8" id="KW-1185">Reference proteome</keyword>
<dbReference type="InterPro" id="IPR010982">
    <property type="entry name" value="Lambda_DNA-bd_dom_sf"/>
</dbReference>
<dbReference type="GO" id="GO:0003677">
    <property type="term" value="F:DNA binding"/>
    <property type="evidence" value="ECO:0007669"/>
    <property type="project" value="UniProtKB-KW"/>
</dbReference>
<accession>A0A1M7A976</accession>
<evidence type="ECO:0000259" key="4">
    <source>
        <dbReference type="PROSITE" id="PS50943"/>
    </source>
</evidence>
<keyword evidence="1" id="KW-0805">Transcription regulation</keyword>
<dbReference type="STRING" id="44933.SAMN05660971_00415"/>
<evidence type="ECO:0000313" key="5">
    <source>
        <dbReference type="EMBL" id="GEN22480.1"/>
    </source>
</evidence>
<dbReference type="SUPFAM" id="SSF47413">
    <property type="entry name" value="lambda repressor-like DNA-binding domains"/>
    <property type="match status" value="1"/>
</dbReference>
<reference evidence="5 8" key="2">
    <citation type="submission" date="2019-07" db="EMBL/GenBank/DDBJ databases">
        <title>Whole genome shotgun sequence of Halomonas cupida NBRC 102219.</title>
        <authorList>
            <person name="Hosoyama A."/>
            <person name="Uohara A."/>
            <person name="Ohji S."/>
            <person name="Ichikawa N."/>
        </authorList>
    </citation>
    <scope>NUCLEOTIDE SEQUENCE [LARGE SCALE GENOMIC DNA]</scope>
    <source>
        <strain evidence="5 8">NBRC 102219</strain>
    </source>
</reference>
<keyword evidence="3" id="KW-0804">Transcription</keyword>
<dbReference type="InterPro" id="IPR050807">
    <property type="entry name" value="TransReg_Diox_bact_type"/>
</dbReference>
<dbReference type="InterPro" id="IPR014710">
    <property type="entry name" value="RmlC-like_jellyroll"/>
</dbReference>
<dbReference type="OrthoDB" id="9792093at2"/>
<reference evidence="6 7" key="1">
    <citation type="submission" date="2016-11" db="EMBL/GenBank/DDBJ databases">
        <authorList>
            <person name="Jaros S."/>
            <person name="Januszkiewicz K."/>
            <person name="Wedrychowicz H."/>
        </authorList>
    </citation>
    <scope>NUCLEOTIDE SEQUENCE [LARGE SCALE GENOMIC DNA]</scope>
    <source>
        <strain evidence="6 7">DSM 4740</strain>
    </source>
</reference>
<sequence length="194" mass="21244">MQDIAGHIATTLRRLRQQQGWSLDQAARLTGVSKAMLGQIERSESSPTVSTLWKIASGFRVSLSELLEGADETVGLRQRDGHERVWGEDSAGMQARVLFPFDPQLGFEMFEVELAPGAESASSPHAPGVVEHIVVLEGSLALQVGEQWQHLAVGQGLRFQADQPHLMRNAGEGRLRFHDVIHYRPPVSSSNSAS</sequence>
<proteinExistence type="predicted"/>
<dbReference type="GO" id="GO:0005829">
    <property type="term" value="C:cytosol"/>
    <property type="evidence" value="ECO:0007669"/>
    <property type="project" value="TreeGrafter"/>
</dbReference>
<dbReference type="PANTHER" id="PTHR46797:SF23">
    <property type="entry name" value="HTH-TYPE TRANSCRIPTIONAL REGULATOR SUTR"/>
    <property type="match status" value="1"/>
</dbReference>
<dbReference type="InterPro" id="IPR013096">
    <property type="entry name" value="Cupin_2"/>
</dbReference>
<keyword evidence="2" id="KW-0238">DNA-binding</keyword>
<dbReference type="PANTHER" id="PTHR46797">
    <property type="entry name" value="HTH-TYPE TRANSCRIPTIONAL REGULATOR"/>
    <property type="match status" value="1"/>
</dbReference>
<dbReference type="InterPro" id="IPR011051">
    <property type="entry name" value="RmlC_Cupin_sf"/>
</dbReference>
<gene>
    <name evidence="5" type="ORF">HCU01_04290</name>
    <name evidence="6" type="ORF">SAMN05660971_00415</name>
</gene>
<dbReference type="Pfam" id="PF07883">
    <property type="entry name" value="Cupin_2"/>
    <property type="match status" value="1"/>
</dbReference>
<feature type="domain" description="HTH cro/C1-type" evidence="4">
    <location>
        <begin position="12"/>
        <end position="66"/>
    </location>
</feature>
<evidence type="ECO:0000256" key="1">
    <source>
        <dbReference type="ARBA" id="ARBA00023015"/>
    </source>
</evidence>
<protein>
    <submittedName>
        <fullName evidence="6">Transcriptional regulator, XRE family with cupin sensor</fullName>
    </submittedName>
    <submittedName>
        <fullName evidence="5">XRE family transcriptional regulator</fullName>
    </submittedName>
</protein>
<dbReference type="PROSITE" id="PS50943">
    <property type="entry name" value="HTH_CROC1"/>
    <property type="match status" value="1"/>
</dbReference>
<dbReference type="SMART" id="SM00530">
    <property type="entry name" value="HTH_XRE"/>
    <property type="match status" value="1"/>
</dbReference>
<dbReference type="EMBL" id="BJXU01000013">
    <property type="protein sequence ID" value="GEN22480.1"/>
    <property type="molecule type" value="Genomic_DNA"/>
</dbReference>
<dbReference type="Gene3D" id="1.10.260.40">
    <property type="entry name" value="lambda repressor-like DNA-binding domains"/>
    <property type="match status" value="1"/>
</dbReference>
<dbReference type="Proteomes" id="UP000321726">
    <property type="component" value="Unassembled WGS sequence"/>
</dbReference>
<evidence type="ECO:0000256" key="3">
    <source>
        <dbReference type="ARBA" id="ARBA00023163"/>
    </source>
</evidence>
<dbReference type="RefSeq" id="WP_073433348.1">
    <property type="nucleotide sequence ID" value="NZ_BJXU01000013.1"/>
</dbReference>
<dbReference type="InterPro" id="IPR001387">
    <property type="entry name" value="Cro/C1-type_HTH"/>
</dbReference>
<dbReference type="Proteomes" id="UP000184123">
    <property type="component" value="Unassembled WGS sequence"/>
</dbReference>
<dbReference type="GO" id="GO:0003700">
    <property type="term" value="F:DNA-binding transcription factor activity"/>
    <property type="evidence" value="ECO:0007669"/>
    <property type="project" value="TreeGrafter"/>
</dbReference>